<name>A0A4Y2DDV5_ARAVE</name>
<accession>A0A4Y2DDV5</accession>
<keyword evidence="3" id="KW-1185">Reference proteome</keyword>
<dbReference type="AlphaFoldDB" id="A0A4Y2DDV5"/>
<dbReference type="Pfam" id="PF25578">
    <property type="entry name" value="EF-hand_STIM1"/>
    <property type="match status" value="1"/>
</dbReference>
<dbReference type="EMBL" id="BGPR01000350">
    <property type="protein sequence ID" value="GBM14851.1"/>
    <property type="molecule type" value="Genomic_DNA"/>
</dbReference>
<dbReference type="OrthoDB" id="6412876at2759"/>
<comment type="caution">
    <text evidence="2">The sequence shown here is derived from an EMBL/GenBank/DDBJ whole genome shotgun (WGS) entry which is preliminary data.</text>
</comment>
<evidence type="ECO:0000313" key="3">
    <source>
        <dbReference type="Proteomes" id="UP000499080"/>
    </source>
</evidence>
<feature type="domain" description="STIM1/2 EF-hand" evidence="1">
    <location>
        <begin position="74"/>
        <end position="112"/>
    </location>
</feature>
<sequence>MYRMQLMKEGLPVANLPRAAKAAATPLWFIPVSSEDSEASKEEFLIKSSKVIEAVPNVLRRVPSTATAMPDDWDCAAVFACDDPMGYEAIRSLHRQLDDDANGSIDVSETDEVRHISLSERYSLA</sequence>
<dbReference type="Proteomes" id="UP000499080">
    <property type="component" value="Unassembled WGS sequence"/>
</dbReference>
<dbReference type="Gene3D" id="1.10.238.180">
    <property type="match status" value="1"/>
</dbReference>
<organism evidence="2 3">
    <name type="scientific">Araneus ventricosus</name>
    <name type="common">Orbweaver spider</name>
    <name type="synonym">Epeira ventricosa</name>
    <dbReference type="NCBI Taxonomy" id="182803"/>
    <lineage>
        <taxon>Eukaryota</taxon>
        <taxon>Metazoa</taxon>
        <taxon>Ecdysozoa</taxon>
        <taxon>Arthropoda</taxon>
        <taxon>Chelicerata</taxon>
        <taxon>Arachnida</taxon>
        <taxon>Araneae</taxon>
        <taxon>Araneomorphae</taxon>
        <taxon>Entelegynae</taxon>
        <taxon>Araneoidea</taxon>
        <taxon>Araneidae</taxon>
        <taxon>Araneus</taxon>
    </lineage>
</organism>
<evidence type="ECO:0000313" key="2">
    <source>
        <dbReference type="EMBL" id="GBM14851.1"/>
    </source>
</evidence>
<proteinExistence type="predicted"/>
<protein>
    <recommendedName>
        <fullName evidence="1">STIM1/2 EF-hand domain-containing protein</fullName>
    </recommendedName>
</protein>
<gene>
    <name evidence="2" type="ORF">AVEN_28581_1</name>
</gene>
<dbReference type="InterPro" id="IPR057835">
    <property type="entry name" value="EF-hand_STIM1/2"/>
</dbReference>
<evidence type="ECO:0000259" key="1">
    <source>
        <dbReference type="Pfam" id="PF25578"/>
    </source>
</evidence>
<reference evidence="2 3" key="1">
    <citation type="journal article" date="2019" name="Sci. Rep.">
        <title>Orb-weaving spider Araneus ventricosus genome elucidates the spidroin gene catalogue.</title>
        <authorList>
            <person name="Kono N."/>
            <person name="Nakamura H."/>
            <person name="Ohtoshi R."/>
            <person name="Moran D.A.P."/>
            <person name="Shinohara A."/>
            <person name="Yoshida Y."/>
            <person name="Fujiwara M."/>
            <person name="Mori M."/>
            <person name="Tomita M."/>
            <person name="Arakawa K."/>
        </authorList>
    </citation>
    <scope>NUCLEOTIDE SEQUENCE [LARGE SCALE GENOMIC DNA]</scope>
</reference>